<dbReference type="RefSeq" id="WP_090469293.1">
    <property type="nucleotide sequence ID" value="NZ_FOWF01000005.1"/>
</dbReference>
<dbReference type="InterPro" id="IPR051094">
    <property type="entry name" value="Diverse_Catalytic_Enzymes"/>
</dbReference>
<dbReference type="PANTHER" id="PTHR35795:SF1">
    <property type="entry name" value="BIS(5'-NUCLEOSYL)-TETRAPHOSPHATASE, SYMMETRICAL"/>
    <property type="match status" value="1"/>
</dbReference>
<dbReference type="InterPro" id="IPR023023">
    <property type="entry name" value="dNTPase_2"/>
</dbReference>
<dbReference type="OrthoDB" id="9803619at2"/>
<evidence type="ECO:0000256" key="3">
    <source>
        <dbReference type="SAM" id="MobiDB-lite"/>
    </source>
</evidence>
<feature type="region of interest" description="Disordered" evidence="3">
    <location>
        <begin position="13"/>
        <end position="33"/>
    </location>
</feature>
<dbReference type="InterPro" id="IPR026875">
    <property type="entry name" value="PHydrolase_assoc_dom"/>
</dbReference>
<dbReference type="AlphaFoldDB" id="A0A1I7F030"/>
<proteinExistence type="inferred from homology"/>
<dbReference type="NCBIfam" id="TIGR01353">
    <property type="entry name" value="dGTP_triPase"/>
    <property type="match status" value="1"/>
</dbReference>
<gene>
    <name evidence="5" type="ORF">SAMN05216508_101151</name>
</gene>
<evidence type="ECO:0000256" key="1">
    <source>
        <dbReference type="ARBA" id="ARBA00022801"/>
    </source>
</evidence>
<dbReference type="HAMAP" id="MF_01212">
    <property type="entry name" value="dGTPase_type2"/>
    <property type="match status" value="1"/>
</dbReference>
<dbReference type="Pfam" id="PF01966">
    <property type="entry name" value="HD"/>
    <property type="match status" value="1"/>
</dbReference>
<feature type="domain" description="HD" evidence="4">
    <location>
        <begin position="75"/>
        <end position="188"/>
    </location>
</feature>
<dbReference type="PANTHER" id="PTHR35795">
    <property type="entry name" value="SLR1885 PROTEIN"/>
    <property type="match status" value="1"/>
</dbReference>
<name>A0A1I7F030_9FIRM</name>
<dbReference type="GO" id="GO:0016793">
    <property type="term" value="F:triphosphoric monoester hydrolase activity"/>
    <property type="evidence" value="ECO:0007669"/>
    <property type="project" value="InterPro"/>
</dbReference>
<dbReference type="Pfam" id="PF13286">
    <property type="entry name" value="HD_assoc"/>
    <property type="match status" value="1"/>
</dbReference>
<protein>
    <recommendedName>
        <fullName evidence="2">Deoxyguanosinetriphosphate triphosphohydrolase-like protein</fullName>
    </recommendedName>
</protein>
<dbReference type="STRING" id="155865.SAMN05216515_1058"/>
<dbReference type="SUPFAM" id="SSF109604">
    <property type="entry name" value="HD-domain/PDEase-like"/>
    <property type="match status" value="1"/>
</dbReference>
<dbReference type="Proteomes" id="UP000198817">
    <property type="component" value="Unassembled WGS sequence"/>
</dbReference>
<dbReference type="CDD" id="cd00077">
    <property type="entry name" value="HDc"/>
    <property type="match status" value="1"/>
</dbReference>
<keyword evidence="1 2" id="KW-0378">Hydrolase</keyword>
<evidence type="ECO:0000313" key="6">
    <source>
        <dbReference type="Proteomes" id="UP000198817"/>
    </source>
</evidence>
<dbReference type="InterPro" id="IPR006261">
    <property type="entry name" value="dGTPase"/>
</dbReference>
<comment type="similarity">
    <text evidence="2">Belongs to the dGTPase family. Type 2 subfamily.</text>
</comment>
<organism evidence="5 6">
    <name type="scientific">Eubacterium pyruvativorans</name>
    <dbReference type="NCBI Taxonomy" id="155865"/>
    <lineage>
        <taxon>Bacteria</taxon>
        <taxon>Bacillati</taxon>
        <taxon>Bacillota</taxon>
        <taxon>Clostridia</taxon>
        <taxon>Eubacteriales</taxon>
        <taxon>Eubacteriaceae</taxon>
        <taxon>Eubacterium</taxon>
    </lineage>
</organism>
<dbReference type="NCBIfam" id="NF002327">
    <property type="entry name" value="PRK01286.1-2"/>
    <property type="match status" value="1"/>
</dbReference>
<dbReference type="PROSITE" id="PS51831">
    <property type="entry name" value="HD"/>
    <property type="match status" value="1"/>
</dbReference>
<dbReference type="EMBL" id="FPBT01000001">
    <property type="protein sequence ID" value="SFU29499.1"/>
    <property type="molecule type" value="Genomic_DNA"/>
</dbReference>
<accession>A0A1I7F030</accession>
<dbReference type="InterPro" id="IPR003607">
    <property type="entry name" value="HD/PDEase_dom"/>
</dbReference>
<evidence type="ECO:0000259" key="4">
    <source>
        <dbReference type="PROSITE" id="PS51831"/>
    </source>
</evidence>
<evidence type="ECO:0000313" key="5">
    <source>
        <dbReference type="EMBL" id="SFU29499.1"/>
    </source>
</evidence>
<dbReference type="Gene3D" id="1.10.3210.10">
    <property type="entry name" value="Hypothetical protein af1432"/>
    <property type="match status" value="1"/>
</dbReference>
<reference evidence="5 6" key="1">
    <citation type="submission" date="2016-10" db="EMBL/GenBank/DDBJ databases">
        <authorList>
            <person name="de Groot N.N."/>
        </authorList>
    </citation>
    <scope>NUCLEOTIDE SEQUENCE [LARGE SCALE GENOMIC DNA]</scope>
    <source>
        <strain evidence="5 6">KHGC13</strain>
    </source>
</reference>
<keyword evidence="6" id="KW-1185">Reference proteome</keyword>
<evidence type="ECO:0000256" key="2">
    <source>
        <dbReference type="HAMAP-Rule" id="MF_01212"/>
    </source>
</evidence>
<dbReference type="InterPro" id="IPR006674">
    <property type="entry name" value="HD_domain"/>
</dbReference>
<sequence length="339" mass="39019">MLLRENLEQREKEWLRPEASKAAESRGRREREKECPYRTVFQRDRDRIIHSKAFRRLMHKTQVFLSPEGDHYRTRLTHTLEVSQVARTLARALNLNEDLTEAIALGHDLGHTPFGHNGEMILNRIHPGGFRHNEQSLRVVDRLESHRGKQGMNLTFEVRDGILNHPGDRKPATLEGEIVKISDRIAYINHDIDDAVRSGVITEADLPPEPVRLFGSGHGERIDSMISAVIRNSDGKPFVRMDEEHMAEMDRLRNYMFRQVYNSPAVKREEDVMKVDTVITSLYDYYLHHPFELPAEYRKRIPEDGLAEAVKDHIAGMTDRFALTTYARLFGPAGPGAQV</sequence>
<dbReference type="SMART" id="SM00471">
    <property type="entry name" value="HDc"/>
    <property type="match status" value="1"/>
</dbReference>